<sequence length="279" mass="30566">MSAHFEARKCPDEGCLQGDVTSEVVEIKKEDWIMMDLPDVRVKNLTIYGKLSFDDSWTLNNILVWGTLEIGRLAAEFGASTKDKPFGAETGKTTTIVLRGYVLNTEVIAVPGTAGSPVYRTLRLAMTIGENDESACVWNTTGPLEWPAGALVGFSPTEPPRHALLRFSGSLGERRFADDIDVGGGKKVSLRGIVTRLDRTVIIESREIDGTGGSAYGGHIEVFDVPVTQRNMKPAGMMTMMMMVVMNMIVILIIMMTDDDAGFYDDSKPPESLEHDLLD</sequence>
<evidence type="ECO:0000313" key="4">
    <source>
        <dbReference type="Proteomes" id="UP000186817"/>
    </source>
</evidence>
<feature type="transmembrane region" description="Helical" evidence="1">
    <location>
        <begin position="238"/>
        <end position="257"/>
    </location>
</feature>
<evidence type="ECO:0000259" key="2">
    <source>
        <dbReference type="Pfam" id="PF10162"/>
    </source>
</evidence>
<comment type="caution">
    <text evidence="3">The sequence shown here is derived from an EMBL/GenBank/DDBJ whole genome shotgun (WGS) entry which is preliminary data.</text>
</comment>
<gene>
    <name evidence="3" type="ORF">AK812_SmicGene30242</name>
</gene>
<reference evidence="3 4" key="1">
    <citation type="submission" date="2016-02" db="EMBL/GenBank/DDBJ databases">
        <title>Genome analysis of coral dinoflagellate symbionts highlights evolutionary adaptations to a symbiotic lifestyle.</title>
        <authorList>
            <person name="Aranda M."/>
            <person name="Li Y."/>
            <person name="Liew Y.J."/>
            <person name="Baumgarten S."/>
            <person name="Simakov O."/>
            <person name="Wilson M."/>
            <person name="Piel J."/>
            <person name="Ashoor H."/>
            <person name="Bougouffa S."/>
            <person name="Bajic V.B."/>
            <person name="Ryu T."/>
            <person name="Ravasi T."/>
            <person name="Bayer T."/>
            <person name="Micklem G."/>
            <person name="Kim H."/>
            <person name="Bhak J."/>
            <person name="Lajeunesse T.C."/>
            <person name="Voolstra C.R."/>
        </authorList>
    </citation>
    <scope>NUCLEOTIDE SEQUENCE [LARGE SCALE GENOMIC DNA]</scope>
    <source>
        <strain evidence="3 4">CCMP2467</strain>
    </source>
</reference>
<dbReference type="Pfam" id="PF10162">
    <property type="entry name" value="G8"/>
    <property type="match status" value="1"/>
</dbReference>
<dbReference type="OrthoDB" id="412861at2759"/>
<keyword evidence="4" id="KW-1185">Reference proteome</keyword>
<protein>
    <recommendedName>
        <fullName evidence="2">G8 domain-containing protein</fullName>
    </recommendedName>
</protein>
<organism evidence="3 4">
    <name type="scientific">Symbiodinium microadriaticum</name>
    <name type="common">Dinoflagellate</name>
    <name type="synonym">Zooxanthella microadriatica</name>
    <dbReference type="NCBI Taxonomy" id="2951"/>
    <lineage>
        <taxon>Eukaryota</taxon>
        <taxon>Sar</taxon>
        <taxon>Alveolata</taxon>
        <taxon>Dinophyceae</taxon>
        <taxon>Suessiales</taxon>
        <taxon>Symbiodiniaceae</taxon>
        <taxon>Symbiodinium</taxon>
    </lineage>
</organism>
<name>A0A1Q9CZT6_SYMMI</name>
<dbReference type="InterPro" id="IPR019316">
    <property type="entry name" value="G8_domain"/>
</dbReference>
<dbReference type="Proteomes" id="UP000186817">
    <property type="component" value="Unassembled WGS sequence"/>
</dbReference>
<keyword evidence="1" id="KW-0472">Membrane</keyword>
<keyword evidence="1" id="KW-0812">Transmembrane</keyword>
<feature type="domain" description="G8" evidence="2">
    <location>
        <begin position="22"/>
        <end position="100"/>
    </location>
</feature>
<evidence type="ECO:0000313" key="3">
    <source>
        <dbReference type="EMBL" id="OLP88428.1"/>
    </source>
</evidence>
<dbReference type="EMBL" id="LSRX01000815">
    <property type="protein sequence ID" value="OLP88428.1"/>
    <property type="molecule type" value="Genomic_DNA"/>
</dbReference>
<proteinExistence type="predicted"/>
<dbReference type="AlphaFoldDB" id="A0A1Q9CZT6"/>
<accession>A0A1Q9CZT6</accession>
<evidence type="ECO:0000256" key="1">
    <source>
        <dbReference type="SAM" id="Phobius"/>
    </source>
</evidence>
<keyword evidence="1" id="KW-1133">Transmembrane helix</keyword>